<dbReference type="InterPro" id="IPR002401">
    <property type="entry name" value="Cyt_P450_E_grp-I"/>
</dbReference>
<evidence type="ECO:0000256" key="13">
    <source>
        <dbReference type="PIRSR" id="PIRSR602401-1"/>
    </source>
</evidence>
<gene>
    <name evidence="15" type="ORF">D9613_007722</name>
</gene>
<evidence type="ECO:0000256" key="8">
    <source>
        <dbReference type="ARBA" id="ARBA00022989"/>
    </source>
</evidence>
<dbReference type="PANTHER" id="PTHR24305:SF166">
    <property type="entry name" value="CYTOCHROME P450 12A4, MITOCHONDRIAL-RELATED"/>
    <property type="match status" value="1"/>
</dbReference>
<dbReference type="GO" id="GO:0016705">
    <property type="term" value="F:oxidoreductase activity, acting on paired donors, with incorporation or reduction of molecular oxygen"/>
    <property type="evidence" value="ECO:0007669"/>
    <property type="project" value="InterPro"/>
</dbReference>
<evidence type="ECO:0000256" key="2">
    <source>
        <dbReference type="ARBA" id="ARBA00004370"/>
    </source>
</evidence>
<evidence type="ECO:0000256" key="9">
    <source>
        <dbReference type="ARBA" id="ARBA00023002"/>
    </source>
</evidence>
<comment type="pathway">
    <text evidence="3">Secondary metabolite biosynthesis; terpenoid biosynthesis.</text>
</comment>
<dbReference type="SUPFAM" id="SSF48264">
    <property type="entry name" value="Cytochrome P450"/>
    <property type="match status" value="1"/>
</dbReference>
<keyword evidence="7 13" id="KW-0479">Metal-binding</keyword>
<dbReference type="EMBL" id="JAACJL010000045">
    <property type="protein sequence ID" value="KAF4613791.1"/>
    <property type="molecule type" value="Genomic_DNA"/>
</dbReference>
<keyword evidence="8" id="KW-1133">Transmembrane helix</keyword>
<evidence type="ECO:0008006" key="17">
    <source>
        <dbReference type="Google" id="ProtNLM"/>
    </source>
</evidence>
<sequence>MIAPLTLFISLSVLLYIARGCWIILKRVLFKSTLHNVPGPPSKSFIQGVLPEVFNERAWDVHQQISKTYGGIIKLKAPLGEEQLYVFDPKAMHHILLQDAHMFTESPFLIEGTKLLFGPGLLGTYGEQHRRQRRLINPLFSNANMREMGYAKGKCIAKYGVFLIADDLPLGLGTVSFVTRSPTKSEMIDMLSWASRTALELIGQCGIGYSFDPLTEDEPNHPYILAAKALVYVIVTSSFVNVLKTGALLSNMSRPAANKVLLPAQFFLATIVKIDAPRLKRWLINHLPWKALKDLQNIVDTFHETSLDILRMHTGHDMKTSDKKKLAGFVGDGKDILSHILRTNEEAGKDERLTEAELLGEMSALTFAATDTTSSSIARTLFLLATHRDIQDKLRQEMAESKGSLPEGEELAYDEILALPYLDAVCRETLRLYSPPSGVMRMSREETILPLSTPIKGVDGSELTEVVVPKNTNIYISILSHNRNPDLWGPDAHEYIPERWLKAVPDKVAEAQVPGVYSHMMTFSGGGRGCIGFRFAILEMKVILSMLIENFRFSLSKKDIEWRMTHAVATATVVGNDIPQLPLIVERV</sequence>
<organism evidence="15 16">
    <name type="scientific">Agrocybe pediades</name>
    <dbReference type="NCBI Taxonomy" id="84607"/>
    <lineage>
        <taxon>Eukaryota</taxon>
        <taxon>Fungi</taxon>
        <taxon>Dikarya</taxon>
        <taxon>Basidiomycota</taxon>
        <taxon>Agaricomycotina</taxon>
        <taxon>Agaricomycetes</taxon>
        <taxon>Agaricomycetidae</taxon>
        <taxon>Agaricales</taxon>
        <taxon>Agaricineae</taxon>
        <taxon>Strophariaceae</taxon>
        <taxon>Agrocybe</taxon>
    </lineage>
</organism>
<keyword evidence="11 14" id="KW-0503">Monooxygenase</keyword>
<evidence type="ECO:0000256" key="6">
    <source>
        <dbReference type="ARBA" id="ARBA00022692"/>
    </source>
</evidence>
<dbReference type="Proteomes" id="UP000521872">
    <property type="component" value="Unassembled WGS sequence"/>
</dbReference>
<feature type="binding site" description="axial binding residue" evidence="13">
    <location>
        <position position="530"/>
    </location>
    <ligand>
        <name>heme</name>
        <dbReference type="ChEBI" id="CHEBI:30413"/>
    </ligand>
    <ligandPart>
        <name>Fe</name>
        <dbReference type="ChEBI" id="CHEBI:18248"/>
    </ligandPart>
</feature>
<keyword evidence="5 13" id="KW-0349">Heme</keyword>
<dbReference type="Gene3D" id="1.10.630.10">
    <property type="entry name" value="Cytochrome P450"/>
    <property type="match status" value="1"/>
</dbReference>
<protein>
    <recommendedName>
        <fullName evidence="17">Cytochrome P450</fullName>
    </recommendedName>
</protein>
<dbReference type="PANTHER" id="PTHR24305">
    <property type="entry name" value="CYTOCHROME P450"/>
    <property type="match status" value="1"/>
</dbReference>
<evidence type="ECO:0000313" key="16">
    <source>
        <dbReference type="Proteomes" id="UP000521872"/>
    </source>
</evidence>
<keyword evidence="16" id="KW-1185">Reference proteome</keyword>
<dbReference type="InterPro" id="IPR036396">
    <property type="entry name" value="Cyt_P450_sf"/>
</dbReference>
<dbReference type="InterPro" id="IPR001128">
    <property type="entry name" value="Cyt_P450"/>
</dbReference>
<dbReference type="AlphaFoldDB" id="A0A8H4QN18"/>
<dbReference type="GO" id="GO:0005506">
    <property type="term" value="F:iron ion binding"/>
    <property type="evidence" value="ECO:0007669"/>
    <property type="project" value="InterPro"/>
</dbReference>
<dbReference type="PROSITE" id="PS00086">
    <property type="entry name" value="CYTOCHROME_P450"/>
    <property type="match status" value="1"/>
</dbReference>
<evidence type="ECO:0000256" key="11">
    <source>
        <dbReference type="ARBA" id="ARBA00023033"/>
    </source>
</evidence>
<dbReference type="Pfam" id="PF00067">
    <property type="entry name" value="p450"/>
    <property type="match status" value="1"/>
</dbReference>
<dbReference type="InterPro" id="IPR017972">
    <property type="entry name" value="Cyt_P450_CS"/>
</dbReference>
<evidence type="ECO:0000256" key="5">
    <source>
        <dbReference type="ARBA" id="ARBA00022617"/>
    </source>
</evidence>
<evidence type="ECO:0000256" key="14">
    <source>
        <dbReference type="RuleBase" id="RU000461"/>
    </source>
</evidence>
<proteinExistence type="inferred from homology"/>
<dbReference type="InterPro" id="IPR050121">
    <property type="entry name" value="Cytochrome_P450_monoxygenase"/>
</dbReference>
<evidence type="ECO:0000256" key="7">
    <source>
        <dbReference type="ARBA" id="ARBA00022723"/>
    </source>
</evidence>
<keyword evidence="6" id="KW-0812">Transmembrane</keyword>
<accession>A0A8H4QN18</accession>
<evidence type="ECO:0000256" key="10">
    <source>
        <dbReference type="ARBA" id="ARBA00023004"/>
    </source>
</evidence>
<dbReference type="GO" id="GO:0004497">
    <property type="term" value="F:monooxygenase activity"/>
    <property type="evidence" value="ECO:0007669"/>
    <property type="project" value="UniProtKB-KW"/>
</dbReference>
<dbReference type="GO" id="GO:0020037">
    <property type="term" value="F:heme binding"/>
    <property type="evidence" value="ECO:0007669"/>
    <property type="project" value="InterPro"/>
</dbReference>
<reference evidence="15 16" key="1">
    <citation type="submission" date="2019-12" db="EMBL/GenBank/DDBJ databases">
        <authorList>
            <person name="Floudas D."/>
            <person name="Bentzer J."/>
            <person name="Ahren D."/>
            <person name="Johansson T."/>
            <person name="Persson P."/>
            <person name="Tunlid A."/>
        </authorList>
    </citation>
    <scope>NUCLEOTIDE SEQUENCE [LARGE SCALE GENOMIC DNA]</scope>
    <source>
        <strain evidence="15 16">CBS 102.39</strain>
    </source>
</reference>
<comment type="similarity">
    <text evidence="4 14">Belongs to the cytochrome P450 family.</text>
</comment>
<keyword evidence="12" id="KW-0472">Membrane</keyword>
<evidence type="ECO:0000256" key="3">
    <source>
        <dbReference type="ARBA" id="ARBA00004721"/>
    </source>
</evidence>
<comment type="subcellular location">
    <subcellularLocation>
        <location evidence="2">Membrane</location>
    </subcellularLocation>
</comment>
<dbReference type="GO" id="GO:0016020">
    <property type="term" value="C:membrane"/>
    <property type="evidence" value="ECO:0007669"/>
    <property type="project" value="UniProtKB-SubCell"/>
</dbReference>
<dbReference type="PRINTS" id="PR00385">
    <property type="entry name" value="P450"/>
</dbReference>
<evidence type="ECO:0000256" key="1">
    <source>
        <dbReference type="ARBA" id="ARBA00001971"/>
    </source>
</evidence>
<name>A0A8H4QN18_9AGAR</name>
<keyword evidence="10 13" id="KW-0408">Iron</keyword>
<evidence type="ECO:0000313" key="15">
    <source>
        <dbReference type="EMBL" id="KAF4613791.1"/>
    </source>
</evidence>
<evidence type="ECO:0000256" key="4">
    <source>
        <dbReference type="ARBA" id="ARBA00010617"/>
    </source>
</evidence>
<keyword evidence="9 14" id="KW-0560">Oxidoreductase</keyword>
<comment type="caution">
    <text evidence="15">The sequence shown here is derived from an EMBL/GenBank/DDBJ whole genome shotgun (WGS) entry which is preliminary data.</text>
</comment>
<dbReference type="PRINTS" id="PR00463">
    <property type="entry name" value="EP450I"/>
</dbReference>
<comment type="cofactor">
    <cofactor evidence="1 13">
        <name>heme</name>
        <dbReference type="ChEBI" id="CHEBI:30413"/>
    </cofactor>
</comment>
<evidence type="ECO:0000256" key="12">
    <source>
        <dbReference type="ARBA" id="ARBA00023136"/>
    </source>
</evidence>